<keyword evidence="1" id="KW-0732">Signal</keyword>
<feature type="signal peptide" evidence="1">
    <location>
        <begin position="1"/>
        <end position="17"/>
    </location>
</feature>
<dbReference type="Proteomes" id="UP001318760">
    <property type="component" value="Unassembled WGS sequence"/>
</dbReference>
<evidence type="ECO:0000313" key="4">
    <source>
        <dbReference type="Proteomes" id="UP000650616"/>
    </source>
</evidence>
<evidence type="ECO:0000313" key="5">
    <source>
        <dbReference type="Proteomes" id="UP001318760"/>
    </source>
</evidence>
<evidence type="ECO:0000313" key="2">
    <source>
        <dbReference type="EMBL" id="MBE2987199.1"/>
    </source>
</evidence>
<keyword evidence="4" id="KW-1185">Reference proteome</keyword>
<reference evidence="2 5" key="2">
    <citation type="submission" date="2020-10" db="EMBL/GenBank/DDBJ databases">
        <title>Campylobacter californiensis sp. nov. isolated from cattle and feral swine in California.</title>
        <authorList>
            <person name="Miller W.G."/>
        </authorList>
    </citation>
    <scope>NUCLEOTIDE SEQUENCE [LARGE SCALE GENOMIC DNA]</scope>
    <source>
        <strain evidence="2 5">RM12919</strain>
    </source>
</reference>
<dbReference type="EMBL" id="JADBHS010000021">
    <property type="protein sequence ID" value="MBE2987199.1"/>
    <property type="molecule type" value="Genomic_DNA"/>
</dbReference>
<comment type="caution">
    <text evidence="3">The sequence shown here is derived from an EMBL/GenBank/DDBJ whole genome shotgun (WGS) entry which is preliminary data.</text>
</comment>
<reference evidence="3 4" key="1">
    <citation type="submission" date="2015-08" db="EMBL/GenBank/DDBJ databases">
        <title>Comparative genomics of the Campylobacter concisus group.</title>
        <authorList>
            <person name="Yee E."/>
            <person name="Chapman M.H."/>
            <person name="Huynh S."/>
            <person name="Bono J.L."/>
            <person name="On S.L."/>
            <person name="St Leger J."/>
            <person name="Foster G."/>
            <person name="Parker C.T."/>
            <person name="Miller W.G."/>
        </authorList>
    </citation>
    <scope>NUCLEOTIDE SEQUENCE [LARGE SCALE GENOMIC DNA]</scope>
    <source>
        <strain evidence="3 4">RM9337</strain>
    </source>
</reference>
<dbReference type="Proteomes" id="UP000650616">
    <property type="component" value="Unassembled WGS sequence"/>
</dbReference>
<name>A0AAW3ZUD3_9BACT</name>
<sequence length="246" mass="26340">MKSKLILALCVALNLNAFDITNVLKQGGEILNNSNSQDYKSLLNVAISKAVDELKGGFINNATAKIDLPPTLKTAANLAKSVGGEKWAKDMQTSINEAATQAVAGAAQIFTDSIKNMSQDDVKTLIQGGDDAMTAYLEKSSSAKLEKVFTPIIEKIMSQNSFANAYNGLNSFISNTASNSQTAKELKSLASNLGADKYIPQDGENLNEYISKKTLEGLFAVMREKESALRANPLNGGKKLLDGLLK</sequence>
<gene>
    <name evidence="2" type="ORF">CCAL12919_08740</name>
    <name evidence="3" type="ORF">CCAL9337_01715</name>
</gene>
<proteinExistence type="predicted"/>
<dbReference type="InterPro" id="IPR025245">
    <property type="entry name" value="DUF4197"/>
</dbReference>
<organism evidence="3 4">
    <name type="scientific">Campylobacter californiensis</name>
    <dbReference type="NCBI Taxonomy" id="1032243"/>
    <lineage>
        <taxon>Bacteria</taxon>
        <taxon>Pseudomonadati</taxon>
        <taxon>Campylobacterota</taxon>
        <taxon>Epsilonproteobacteria</taxon>
        <taxon>Campylobacterales</taxon>
        <taxon>Campylobacteraceae</taxon>
        <taxon>Campylobacter</taxon>
    </lineage>
</organism>
<feature type="chain" id="PRO_5044718275" evidence="1">
    <location>
        <begin position="18"/>
        <end position="246"/>
    </location>
</feature>
<accession>A0AAW3ZUD3</accession>
<protein>
    <submittedName>
        <fullName evidence="3">DUF4197 domain-containing protein</fullName>
    </submittedName>
</protein>
<dbReference type="AlphaFoldDB" id="A0AAW3ZUD3"/>
<evidence type="ECO:0000313" key="3">
    <source>
        <dbReference type="EMBL" id="MBE3607446.1"/>
    </source>
</evidence>
<dbReference type="RefSeq" id="WP_170000506.1">
    <property type="nucleotide sequence ID" value="NZ_CP012545.1"/>
</dbReference>
<dbReference type="Pfam" id="PF13852">
    <property type="entry name" value="DUF4197"/>
    <property type="match status" value="1"/>
</dbReference>
<evidence type="ECO:0000256" key="1">
    <source>
        <dbReference type="SAM" id="SignalP"/>
    </source>
</evidence>
<dbReference type="EMBL" id="LIWG01000001">
    <property type="protein sequence ID" value="MBE3607446.1"/>
    <property type="molecule type" value="Genomic_DNA"/>
</dbReference>